<dbReference type="SFLD" id="SFLDS00005">
    <property type="entry name" value="Isoprenoid_Synthase_Type_I"/>
    <property type="match status" value="1"/>
</dbReference>
<dbReference type="EMBL" id="CAICTM010000201">
    <property type="protein sequence ID" value="CAB9504599.1"/>
    <property type="molecule type" value="Genomic_DNA"/>
</dbReference>
<comment type="catalytic activity">
    <reaction evidence="1">
        <text>2 (2E,6E,10E)-geranylgeranyl diphosphate = 15-cis-phytoene + 2 diphosphate</text>
        <dbReference type="Rhea" id="RHEA:34475"/>
        <dbReference type="ChEBI" id="CHEBI:27787"/>
        <dbReference type="ChEBI" id="CHEBI:33019"/>
        <dbReference type="ChEBI" id="CHEBI:58756"/>
        <dbReference type="EC" id="2.5.1.32"/>
    </reaction>
</comment>
<reference evidence="4" key="1">
    <citation type="submission" date="2020-06" db="EMBL/GenBank/DDBJ databases">
        <authorList>
            <consortium name="Plant Systems Biology data submission"/>
        </authorList>
    </citation>
    <scope>NUCLEOTIDE SEQUENCE</scope>
    <source>
        <strain evidence="4">D6</strain>
    </source>
</reference>
<dbReference type="GO" id="GO:0051996">
    <property type="term" value="F:squalene synthase [NAD(P)H] activity"/>
    <property type="evidence" value="ECO:0007669"/>
    <property type="project" value="InterPro"/>
</dbReference>
<proteinExistence type="predicted"/>
<dbReference type="Pfam" id="PF00494">
    <property type="entry name" value="SQS_PSY"/>
    <property type="match status" value="1"/>
</dbReference>
<dbReference type="EC" id="2.5.1.32" evidence="2"/>
<organism evidence="4 5">
    <name type="scientific">Seminavis robusta</name>
    <dbReference type="NCBI Taxonomy" id="568900"/>
    <lineage>
        <taxon>Eukaryota</taxon>
        <taxon>Sar</taxon>
        <taxon>Stramenopiles</taxon>
        <taxon>Ochrophyta</taxon>
        <taxon>Bacillariophyta</taxon>
        <taxon>Bacillariophyceae</taxon>
        <taxon>Bacillariophycidae</taxon>
        <taxon>Naviculales</taxon>
        <taxon>Naviculaceae</taxon>
        <taxon>Seminavis</taxon>
    </lineage>
</organism>
<evidence type="ECO:0000256" key="2">
    <source>
        <dbReference type="ARBA" id="ARBA00012396"/>
    </source>
</evidence>
<evidence type="ECO:0000313" key="5">
    <source>
        <dbReference type="Proteomes" id="UP001153069"/>
    </source>
</evidence>
<dbReference type="Gene3D" id="1.10.600.10">
    <property type="entry name" value="Farnesyl Diphosphate Synthase"/>
    <property type="match status" value="1"/>
</dbReference>
<dbReference type="InterPro" id="IPR033904">
    <property type="entry name" value="Trans_IPPS_HH"/>
</dbReference>
<dbReference type="SUPFAM" id="SSF48576">
    <property type="entry name" value="Terpenoid synthases"/>
    <property type="match status" value="1"/>
</dbReference>
<dbReference type="AlphaFoldDB" id="A0A9N8DPQ9"/>
<dbReference type="InterPro" id="IPR044843">
    <property type="entry name" value="Trans_IPPS_bact-type"/>
</dbReference>
<dbReference type="PANTHER" id="PTHR31480">
    <property type="entry name" value="BIFUNCTIONAL LYCOPENE CYCLASE/PHYTOENE SYNTHASE"/>
    <property type="match status" value="1"/>
</dbReference>
<protein>
    <recommendedName>
        <fullName evidence="2">15-cis-phytoene synthase</fullName>
        <ecNumber evidence="2">2.5.1.32</ecNumber>
    </recommendedName>
</protein>
<dbReference type="InterPro" id="IPR008949">
    <property type="entry name" value="Isoprenoid_synthase_dom_sf"/>
</dbReference>
<comment type="caution">
    <text evidence="4">The sequence shown here is derived from an EMBL/GenBank/DDBJ whole genome shotgun (WGS) entry which is preliminary data.</text>
</comment>
<dbReference type="CDD" id="cd00683">
    <property type="entry name" value="Trans_IPPS_HH"/>
    <property type="match status" value="1"/>
</dbReference>
<keyword evidence="5" id="KW-1185">Reference proteome</keyword>
<dbReference type="Proteomes" id="UP001153069">
    <property type="component" value="Unassembled WGS sequence"/>
</dbReference>
<dbReference type="SFLD" id="SFLDG01018">
    <property type="entry name" value="Squalene/Phytoene_Synthase_Lik"/>
    <property type="match status" value="1"/>
</dbReference>
<dbReference type="OrthoDB" id="6600518at2759"/>
<sequence length="260" mass="28724">MAQHDPILLYVSRLLDPQTAADAAALYAWCRRLDEIVDTPDDNSDNSNTTTRAQLEEWQDRLDQLWDGRPVDAMDAALYQCLQRQQLDRTPFDDMIAGMMADTVNHPRRIATMADLEEYGYQVAGTVGLMLLPLLNANNTTLAQAPAIALGQAIQLINILRDATPDGTMGRIYLPQDLLQAKGVLESDILAGQSSPQYQAVVQQVAHRAEELLQAAERGKQCLPGLGPLLVQIIVELYRGYLDQLERPTENASGSVRTQA</sequence>
<dbReference type="GO" id="GO:0016117">
    <property type="term" value="P:carotenoid biosynthetic process"/>
    <property type="evidence" value="ECO:0007669"/>
    <property type="project" value="UniProtKB-KW"/>
</dbReference>
<dbReference type="GO" id="GO:0004311">
    <property type="term" value="F:geranylgeranyl diphosphate synthase activity"/>
    <property type="evidence" value="ECO:0007669"/>
    <property type="project" value="InterPro"/>
</dbReference>
<name>A0A9N8DPQ9_9STRA</name>
<accession>A0A9N8DPQ9</accession>
<dbReference type="InterPro" id="IPR002060">
    <property type="entry name" value="Squ/phyt_synthse"/>
</dbReference>
<dbReference type="SFLD" id="SFLDG01212">
    <property type="entry name" value="Phytoene_synthase_like"/>
    <property type="match status" value="1"/>
</dbReference>
<keyword evidence="3" id="KW-0125">Carotenoid biosynthesis</keyword>
<gene>
    <name evidence="4" type="ORF">SEMRO_202_G085340.1</name>
</gene>
<evidence type="ECO:0000256" key="3">
    <source>
        <dbReference type="ARBA" id="ARBA00022746"/>
    </source>
</evidence>
<evidence type="ECO:0000313" key="4">
    <source>
        <dbReference type="EMBL" id="CAB9504599.1"/>
    </source>
</evidence>
<evidence type="ECO:0000256" key="1">
    <source>
        <dbReference type="ARBA" id="ARBA00001805"/>
    </source>
</evidence>